<dbReference type="PANTHER" id="PTHR11601">
    <property type="entry name" value="CYSTEINE DESULFURYLASE FAMILY MEMBER"/>
    <property type="match status" value="1"/>
</dbReference>
<evidence type="ECO:0000313" key="12">
    <source>
        <dbReference type="EMBL" id="SHI41733.1"/>
    </source>
</evidence>
<evidence type="ECO:0000256" key="3">
    <source>
        <dbReference type="ARBA" id="ARBA00012239"/>
    </source>
</evidence>
<evidence type="ECO:0000313" key="13">
    <source>
        <dbReference type="Proteomes" id="UP000184342"/>
    </source>
</evidence>
<dbReference type="Gene3D" id="3.90.1150.10">
    <property type="entry name" value="Aspartate Aminotransferase, domain 1"/>
    <property type="match status" value="1"/>
</dbReference>
<comment type="similarity">
    <text evidence="2">Belongs to the class-V pyridoxal-phosphate-dependent aminotransferase family. NifS/IscS subfamily.</text>
</comment>
<keyword evidence="7" id="KW-0408">Iron</keyword>
<dbReference type="RefSeq" id="WP_178138505.1">
    <property type="nucleotide sequence ID" value="NZ_FQYT01000003.1"/>
</dbReference>
<keyword evidence="13" id="KW-1185">Reference proteome</keyword>
<evidence type="ECO:0000256" key="5">
    <source>
        <dbReference type="ARBA" id="ARBA00022723"/>
    </source>
</evidence>
<evidence type="ECO:0000256" key="2">
    <source>
        <dbReference type="ARBA" id="ARBA00006490"/>
    </source>
</evidence>
<dbReference type="GO" id="GO:0046872">
    <property type="term" value="F:metal ion binding"/>
    <property type="evidence" value="ECO:0007669"/>
    <property type="project" value="UniProtKB-KW"/>
</dbReference>
<dbReference type="InterPro" id="IPR000192">
    <property type="entry name" value="Aminotrans_V_dom"/>
</dbReference>
<accession>A0A1M6AZT3</accession>
<protein>
    <recommendedName>
        <fullName evidence="3">cysteine desulfurase</fullName>
        <ecNumber evidence="3">2.8.1.7</ecNumber>
    </recommendedName>
</protein>
<evidence type="ECO:0000259" key="11">
    <source>
        <dbReference type="Pfam" id="PF00266"/>
    </source>
</evidence>
<dbReference type="InterPro" id="IPR016454">
    <property type="entry name" value="Cysteine_dSase"/>
</dbReference>
<feature type="domain" description="Aminotransferase class V" evidence="11">
    <location>
        <begin position="2"/>
        <end position="363"/>
    </location>
</feature>
<dbReference type="Proteomes" id="UP000184342">
    <property type="component" value="Unassembled WGS sequence"/>
</dbReference>
<dbReference type="PIRSF" id="PIRSF005572">
    <property type="entry name" value="NifS"/>
    <property type="match status" value="1"/>
</dbReference>
<dbReference type="InterPro" id="IPR015424">
    <property type="entry name" value="PyrdxlP-dep_Trfase"/>
</dbReference>
<keyword evidence="5" id="KW-0479">Metal-binding</keyword>
<dbReference type="EMBL" id="FQYT01000003">
    <property type="protein sequence ID" value="SHI41733.1"/>
    <property type="molecule type" value="Genomic_DNA"/>
</dbReference>
<dbReference type="GO" id="GO:0051536">
    <property type="term" value="F:iron-sulfur cluster binding"/>
    <property type="evidence" value="ECO:0007669"/>
    <property type="project" value="UniProtKB-KW"/>
</dbReference>
<reference evidence="12 13" key="1">
    <citation type="submission" date="2016-11" db="EMBL/GenBank/DDBJ databases">
        <authorList>
            <person name="Jaros S."/>
            <person name="Januszkiewicz K."/>
            <person name="Wedrychowicz H."/>
        </authorList>
    </citation>
    <scope>NUCLEOTIDE SEQUENCE [LARGE SCALE GENOMIC DNA]</scope>
    <source>
        <strain evidence="12 13">DSM 15970</strain>
    </source>
</reference>
<dbReference type="NCBIfam" id="NF002806">
    <property type="entry name" value="PRK02948.1"/>
    <property type="match status" value="1"/>
</dbReference>
<evidence type="ECO:0000256" key="10">
    <source>
        <dbReference type="RuleBase" id="RU004504"/>
    </source>
</evidence>
<dbReference type="AlphaFoldDB" id="A0A1M6AZT3"/>
<evidence type="ECO:0000256" key="9">
    <source>
        <dbReference type="ARBA" id="ARBA00050776"/>
    </source>
</evidence>
<organism evidence="12 13">
    <name type="scientific">Parasporobacterium paucivorans DSM 15970</name>
    <dbReference type="NCBI Taxonomy" id="1122934"/>
    <lineage>
        <taxon>Bacteria</taxon>
        <taxon>Bacillati</taxon>
        <taxon>Bacillota</taxon>
        <taxon>Clostridia</taxon>
        <taxon>Lachnospirales</taxon>
        <taxon>Lachnospiraceae</taxon>
        <taxon>Parasporobacterium</taxon>
    </lineage>
</organism>
<dbReference type="STRING" id="1122934.SAMN02745691_00218"/>
<evidence type="ECO:0000256" key="8">
    <source>
        <dbReference type="ARBA" id="ARBA00023014"/>
    </source>
</evidence>
<proteinExistence type="inferred from homology"/>
<dbReference type="InterPro" id="IPR020578">
    <property type="entry name" value="Aminotrans_V_PyrdxlP_BS"/>
</dbReference>
<dbReference type="SUPFAM" id="SSF53383">
    <property type="entry name" value="PLP-dependent transferases"/>
    <property type="match status" value="1"/>
</dbReference>
<dbReference type="Gene3D" id="3.40.640.10">
    <property type="entry name" value="Type I PLP-dependent aspartate aminotransferase-like (Major domain)"/>
    <property type="match status" value="1"/>
</dbReference>
<dbReference type="PROSITE" id="PS00595">
    <property type="entry name" value="AA_TRANSFER_CLASS_5"/>
    <property type="match status" value="1"/>
</dbReference>
<comment type="cofactor">
    <cofactor evidence="1 10">
        <name>pyridoxal 5'-phosphate</name>
        <dbReference type="ChEBI" id="CHEBI:597326"/>
    </cofactor>
</comment>
<comment type="catalytic activity">
    <reaction evidence="9">
        <text>(sulfur carrier)-H + L-cysteine = (sulfur carrier)-SH + L-alanine</text>
        <dbReference type="Rhea" id="RHEA:43892"/>
        <dbReference type="Rhea" id="RHEA-COMP:14737"/>
        <dbReference type="Rhea" id="RHEA-COMP:14739"/>
        <dbReference type="ChEBI" id="CHEBI:29917"/>
        <dbReference type="ChEBI" id="CHEBI:35235"/>
        <dbReference type="ChEBI" id="CHEBI:57972"/>
        <dbReference type="ChEBI" id="CHEBI:64428"/>
        <dbReference type="EC" id="2.8.1.7"/>
    </reaction>
</comment>
<dbReference type="Pfam" id="PF00266">
    <property type="entry name" value="Aminotran_5"/>
    <property type="match status" value="1"/>
</dbReference>
<gene>
    <name evidence="12" type="ORF">SAMN02745691_00218</name>
</gene>
<keyword evidence="4" id="KW-0808">Transferase</keyword>
<sequence length="379" mass="40821">MIYADNAATTKISEIAFEKMLPFMREQYGNASSQYSFGVKAKHAIEHARKQVAEAIGAKPTEIIFTSGGSEANSWALHGIAEMFSGEVIHIITSSIEHHSILNACHALEGKNIEVTYLPVDSNGFISLSDVMAKITQNTKLISIMLANNEIGTVQPVAKIGQYLHDKGILFHTDAVQAVGHIPVDVNELHVDFLSASAHKFNGAKGAGIFYKRSGITLPNLVFGGGQEHGHRAGTENVAGIVAAGYAIEESVKDMLVTAERLRAMVKTTVARIREKIPDVWINGNVDPHLPGTVNLGFNGVSGESLMNILDLKGICISTSSACNSGKDEPSHVLLALGLSEERVKSTIRISYGKYNTFEEVEYIALAICDAYGKIKSAI</sequence>
<name>A0A1M6AZT3_9FIRM</name>
<dbReference type="PANTHER" id="PTHR11601:SF34">
    <property type="entry name" value="CYSTEINE DESULFURASE"/>
    <property type="match status" value="1"/>
</dbReference>
<keyword evidence="8" id="KW-0411">Iron-sulfur</keyword>
<dbReference type="EC" id="2.8.1.7" evidence="3"/>
<dbReference type="GO" id="GO:0031071">
    <property type="term" value="F:cysteine desulfurase activity"/>
    <property type="evidence" value="ECO:0007669"/>
    <property type="project" value="UniProtKB-EC"/>
</dbReference>
<evidence type="ECO:0000256" key="1">
    <source>
        <dbReference type="ARBA" id="ARBA00001933"/>
    </source>
</evidence>
<evidence type="ECO:0000256" key="7">
    <source>
        <dbReference type="ARBA" id="ARBA00023004"/>
    </source>
</evidence>
<evidence type="ECO:0000256" key="6">
    <source>
        <dbReference type="ARBA" id="ARBA00022898"/>
    </source>
</evidence>
<dbReference type="InterPro" id="IPR015422">
    <property type="entry name" value="PyrdxlP-dep_Trfase_small"/>
</dbReference>
<evidence type="ECO:0000256" key="4">
    <source>
        <dbReference type="ARBA" id="ARBA00022679"/>
    </source>
</evidence>
<dbReference type="InterPro" id="IPR015421">
    <property type="entry name" value="PyrdxlP-dep_Trfase_major"/>
</dbReference>
<dbReference type="FunFam" id="3.40.640.10:FF:000084">
    <property type="entry name" value="IscS-like cysteine desulfurase"/>
    <property type="match status" value="1"/>
</dbReference>
<dbReference type="Gene3D" id="1.10.260.50">
    <property type="match status" value="1"/>
</dbReference>
<keyword evidence="6" id="KW-0663">Pyridoxal phosphate</keyword>